<dbReference type="SMART" id="SM00421">
    <property type="entry name" value="HTH_LUXR"/>
    <property type="match status" value="1"/>
</dbReference>
<dbReference type="InterPro" id="IPR016032">
    <property type="entry name" value="Sig_transdc_resp-reg_C-effctor"/>
</dbReference>
<dbReference type="SUPFAM" id="SSF46894">
    <property type="entry name" value="C-terminal effector domain of the bipartite response regulators"/>
    <property type="match status" value="1"/>
</dbReference>
<evidence type="ECO:0000259" key="4">
    <source>
        <dbReference type="PROSITE" id="PS50043"/>
    </source>
</evidence>
<feature type="domain" description="HTH luxR-type" evidence="4">
    <location>
        <begin position="145"/>
        <end position="210"/>
    </location>
</feature>
<dbReference type="CDD" id="cd17535">
    <property type="entry name" value="REC_NarL-like"/>
    <property type="match status" value="1"/>
</dbReference>
<evidence type="ECO:0000313" key="6">
    <source>
        <dbReference type="EMBL" id="MEJ2864909.1"/>
    </source>
</evidence>
<sequence>MSPVRVVIADDHPVIRDGLSALLSSVVGIEVVATAATGREAVRAAVTEAPEVLVLDVQMPDLDGVAAATEVLRAAPSVAILMLTMFDDDDTVFAAMRAGAHGYLLKGANQEEIVRGIHAVAAGEAIFGPGVARRVLGLVAGPDRSAEPFAELTARERQVLELLATGLTTTAVGTRLGLAPKTVTNHASSVFAKLGVSGRAEAVARARRAGLGGAG</sequence>
<dbReference type="InterPro" id="IPR011006">
    <property type="entry name" value="CheY-like_superfamily"/>
</dbReference>
<keyword evidence="7" id="KW-1185">Reference proteome</keyword>
<dbReference type="Proteomes" id="UP001369736">
    <property type="component" value="Unassembled WGS sequence"/>
</dbReference>
<evidence type="ECO:0000256" key="1">
    <source>
        <dbReference type="ARBA" id="ARBA00022553"/>
    </source>
</evidence>
<keyword evidence="2" id="KW-0238">DNA-binding</keyword>
<feature type="domain" description="Response regulatory" evidence="5">
    <location>
        <begin position="5"/>
        <end position="121"/>
    </location>
</feature>
<comment type="caution">
    <text evidence="6">The sequence shown here is derived from an EMBL/GenBank/DDBJ whole genome shotgun (WGS) entry which is preliminary data.</text>
</comment>
<dbReference type="Pfam" id="PF00072">
    <property type="entry name" value="Response_reg"/>
    <property type="match status" value="1"/>
</dbReference>
<dbReference type="InterPro" id="IPR039420">
    <property type="entry name" value="WalR-like"/>
</dbReference>
<gene>
    <name evidence="6" type="ORF">WCD58_27380</name>
</gene>
<dbReference type="PROSITE" id="PS50043">
    <property type="entry name" value="HTH_LUXR_2"/>
    <property type="match status" value="1"/>
</dbReference>
<dbReference type="RefSeq" id="WP_337706276.1">
    <property type="nucleotide sequence ID" value="NZ_JBBEGM010000014.1"/>
</dbReference>
<accession>A0ABU8MC30</accession>
<dbReference type="Pfam" id="PF00196">
    <property type="entry name" value="GerE"/>
    <property type="match status" value="1"/>
</dbReference>
<dbReference type="Gene3D" id="3.40.50.2300">
    <property type="match status" value="1"/>
</dbReference>
<evidence type="ECO:0000256" key="3">
    <source>
        <dbReference type="PROSITE-ProRule" id="PRU00169"/>
    </source>
</evidence>
<dbReference type="SMART" id="SM00448">
    <property type="entry name" value="REC"/>
    <property type="match status" value="1"/>
</dbReference>
<dbReference type="CDD" id="cd06170">
    <property type="entry name" value="LuxR_C_like"/>
    <property type="match status" value="1"/>
</dbReference>
<name>A0ABU8MC30_9PSEU</name>
<dbReference type="PRINTS" id="PR00038">
    <property type="entry name" value="HTHLUXR"/>
</dbReference>
<organism evidence="6 7">
    <name type="scientific">Actinomycetospora flava</name>
    <dbReference type="NCBI Taxonomy" id="3129232"/>
    <lineage>
        <taxon>Bacteria</taxon>
        <taxon>Bacillati</taxon>
        <taxon>Actinomycetota</taxon>
        <taxon>Actinomycetes</taxon>
        <taxon>Pseudonocardiales</taxon>
        <taxon>Pseudonocardiaceae</taxon>
        <taxon>Actinomycetospora</taxon>
    </lineage>
</organism>
<evidence type="ECO:0000256" key="2">
    <source>
        <dbReference type="ARBA" id="ARBA00023125"/>
    </source>
</evidence>
<proteinExistence type="predicted"/>
<dbReference type="InterPro" id="IPR058245">
    <property type="entry name" value="NreC/VraR/RcsB-like_REC"/>
</dbReference>
<dbReference type="PROSITE" id="PS00622">
    <property type="entry name" value="HTH_LUXR_1"/>
    <property type="match status" value="1"/>
</dbReference>
<dbReference type="PROSITE" id="PS50110">
    <property type="entry name" value="RESPONSE_REGULATORY"/>
    <property type="match status" value="1"/>
</dbReference>
<reference evidence="6 7" key="1">
    <citation type="submission" date="2024-03" db="EMBL/GenBank/DDBJ databases">
        <title>Actinomycetospora sp. OC33-EN07, a novel actinomycete isolated from wild orchid (Aerides multiflora).</title>
        <authorList>
            <person name="Suriyachadkun C."/>
        </authorList>
    </citation>
    <scope>NUCLEOTIDE SEQUENCE [LARGE SCALE GENOMIC DNA]</scope>
    <source>
        <strain evidence="6 7">OC33-EN07</strain>
    </source>
</reference>
<dbReference type="InterPro" id="IPR000792">
    <property type="entry name" value="Tscrpt_reg_LuxR_C"/>
</dbReference>
<dbReference type="PANTHER" id="PTHR43214">
    <property type="entry name" value="TWO-COMPONENT RESPONSE REGULATOR"/>
    <property type="match status" value="1"/>
</dbReference>
<feature type="modified residue" description="4-aspartylphosphate" evidence="3">
    <location>
        <position position="56"/>
    </location>
</feature>
<evidence type="ECO:0000259" key="5">
    <source>
        <dbReference type="PROSITE" id="PS50110"/>
    </source>
</evidence>
<protein>
    <submittedName>
        <fullName evidence="6">Response regulator transcription factor</fullName>
    </submittedName>
</protein>
<keyword evidence="1 3" id="KW-0597">Phosphoprotein</keyword>
<evidence type="ECO:0000313" key="7">
    <source>
        <dbReference type="Proteomes" id="UP001369736"/>
    </source>
</evidence>
<dbReference type="SUPFAM" id="SSF52172">
    <property type="entry name" value="CheY-like"/>
    <property type="match status" value="1"/>
</dbReference>
<dbReference type="InterPro" id="IPR001789">
    <property type="entry name" value="Sig_transdc_resp-reg_receiver"/>
</dbReference>
<dbReference type="EMBL" id="JBBEGM010000014">
    <property type="protein sequence ID" value="MEJ2864909.1"/>
    <property type="molecule type" value="Genomic_DNA"/>
</dbReference>